<evidence type="ECO:0000313" key="3">
    <source>
        <dbReference type="Proteomes" id="UP000321638"/>
    </source>
</evidence>
<keyword evidence="1" id="KW-0472">Membrane</keyword>
<keyword evidence="1" id="KW-1133">Transmembrane helix</keyword>
<comment type="caution">
    <text evidence="2">The sequence shown here is derived from an EMBL/GenBank/DDBJ whole genome shotgun (WGS) entry which is preliminary data.</text>
</comment>
<gene>
    <name evidence="2" type="ORF">FHP25_19800</name>
</gene>
<keyword evidence="3" id="KW-1185">Reference proteome</keyword>
<proteinExistence type="predicted"/>
<reference evidence="2 3" key="1">
    <citation type="submission" date="2019-06" db="EMBL/GenBank/DDBJ databases">
        <title>New taxonomy in bacterial strain CC-CFT640, isolated from vineyard.</title>
        <authorList>
            <person name="Lin S.-Y."/>
            <person name="Tsai C.-F."/>
            <person name="Young C.-C."/>
        </authorList>
    </citation>
    <scope>NUCLEOTIDE SEQUENCE [LARGE SCALE GENOMIC DNA]</scope>
    <source>
        <strain evidence="2 3">CC-CFT640</strain>
    </source>
</reference>
<organism evidence="2 3">
    <name type="scientific">Vineibacter terrae</name>
    <dbReference type="NCBI Taxonomy" id="2586908"/>
    <lineage>
        <taxon>Bacteria</taxon>
        <taxon>Pseudomonadati</taxon>
        <taxon>Pseudomonadota</taxon>
        <taxon>Alphaproteobacteria</taxon>
        <taxon>Hyphomicrobiales</taxon>
        <taxon>Vineibacter</taxon>
    </lineage>
</organism>
<accession>A0A5C8PIL1</accession>
<keyword evidence="1" id="KW-0812">Transmembrane</keyword>
<protein>
    <submittedName>
        <fullName evidence="2">Uncharacterized protein</fullName>
    </submittedName>
</protein>
<evidence type="ECO:0000256" key="1">
    <source>
        <dbReference type="SAM" id="Phobius"/>
    </source>
</evidence>
<dbReference type="Proteomes" id="UP000321638">
    <property type="component" value="Unassembled WGS sequence"/>
</dbReference>
<dbReference type="AlphaFoldDB" id="A0A5C8PIL1"/>
<dbReference type="EMBL" id="VDUZ01000023">
    <property type="protein sequence ID" value="TXL73659.1"/>
    <property type="molecule type" value="Genomic_DNA"/>
</dbReference>
<name>A0A5C8PIL1_9HYPH</name>
<dbReference type="RefSeq" id="WP_178133646.1">
    <property type="nucleotide sequence ID" value="NZ_DATAJT010000050.1"/>
</dbReference>
<feature type="transmembrane region" description="Helical" evidence="1">
    <location>
        <begin position="20"/>
        <end position="50"/>
    </location>
</feature>
<sequence>MTFLRSLSRLPLSLWLRGFVVAIGVIAMLAFGLAIVAAAVVAVAIGVLVYKTRDWFSGMARPRRTVPVRVPATRTRVSDADYTIIDRR</sequence>
<evidence type="ECO:0000313" key="2">
    <source>
        <dbReference type="EMBL" id="TXL73659.1"/>
    </source>
</evidence>